<dbReference type="GO" id="GO:0016887">
    <property type="term" value="F:ATP hydrolysis activity"/>
    <property type="evidence" value="ECO:0007669"/>
    <property type="project" value="InterPro"/>
</dbReference>
<dbReference type="EMBL" id="JAAIWK010000023">
    <property type="protein sequence ID" value="NEY20917.1"/>
    <property type="molecule type" value="Genomic_DNA"/>
</dbReference>
<dbReference type="NCBIfam" id="NF010167">
    <property type="entry name" value="PRK13648.1"/>
    <property type="match status" value="1"/>
</dbReference>
<dbReference type="GO" id="GO:0015087">
    <property type="term" value="F:cobalt ion transmembrane transporter activity"/>
    <property type="evidence" value="ECO:0007669"/>
    <property type="project" value="UniProtKB-ARBA"/>
</dbReference>
<reference evidence="10 11" key="1">
    <citation type="submission" date="2020-03" db="EMBL/GenBank/DDBJ databases">
        <title>Bacillus aquiflavi sp. nov., isolated from yellow water of strong flavor Chinese baijiu in Yibin region of China.</title>
        <authorList>
            <person name="Xie J."/>
        </authorList>
    </citation>
    <scope>NUCLEOTIDE SEQUENCE [LARGE SCALE GENOMIC DNA]</scope>
    <source>
        <strain evidence="10 11">Gsoil 114</strain>
    </source>
</reference>
<dbReference type="GO" id="GO:0043190">
    <property type="term" value="C:ATP-binding cassette (ABC) transporter complex"/>
    <property type="evidence" value="ECO:0007669"/>
    <property type="project" value="TreeGrafter"/>
</dbReference>
<evidence type="ECO:0000256" key="4">
    <source>
        <dbReference type="ARBA" id="ARBA00022475"/>
    </source>
</evidence>
<dbReference type="CDD" id="cd03225">
    <property type="entry name" value="ABC_cobalt_CbiO_domain1"/>
    <property type="match status" value="1"/>
</dbReference>
<sequence>MVNNQGTEMISIDHVSFRYPDQDRYALSDVSFKVYNGEWLAIVGHNGSGKSTLAKLLNGLQYPESGTIQVDRLVLSEDTVWDIRKRVGMVFQNPDNQFVGTTVQDDVAFGLENQGIPQAIMEKRVHDALQRVRMSEFLNQEPHHLSGGQKQRVAIAGIIALQPKVIILDEATSMLDPIGRKEVIETIRQLKDELELSVISITHDLDEAAQADRIIVMNQGKVYREGTPMEIFQLESELTQLGLDIPFSIKMAKALEMKGFHFPTLYLTDKELVDALWTLHLNK</sequence>
<protein>
    <submittedName>
        <fullName evidence="10">Energy-coupling factor ABC transporter ATP-binding protein</fullName>
    </submittedName>
</protein>
<dbReference type="AlphaFoldDB" id="A0A6M0P939"/>
<dbReference type="SUPFAM" id="SSF52540">
    <property type="entry name" value="P-loop containing nucleoside triphosphate hydrolases"/>
    <property type="match status" value="1"/>
</dbReference>
<dbReference type="PROSITE" id="PS00211">
    <property type="entry name" value="ABC_TRANSPORTER_1"/>
    <property type="match status" value="1"/>
</dbReference>
<feature type="domain" description="ABC transporter" evidence="9">
    <location>
        <begin position="10"/>
        <end position="244"/>
    </location>
</feature>
<comment type="subcellular location">
    <subcellularLocation>
        <location evidence="1">Cell membrane</location>
        <topology evidence="1">Peripheral membrane protein</topology>
    </subcellularLocation>
</comment>
<accession>A0A6M0P939</accession>
<dbReference type="Pfam" id="PF00005">
    <property type="entry name" value="ABC_tran"/>
    <property type="match status" value="1"/>
</dbReference>
<dbReference type="FunFam" id="3.40.50.300:FF:000224">
    <property type="entry name" value="Energy-coupling factor transporter ATP-binding protein EcfA"/>
    <property type="match status" value="1"/>
</dbReference>
<evidence type="ECO:0000313" key="11">
    <source>
        <dbReference type="Proteomes" id="UP000476934"/>
    </source>
</evidence>
<dbReference type="InterPro" id="IPR015856">
    <property type="entry name" value="ABC_transpr_CbiO/EcfA_su"/>
</dbReference>
<evidence type="ECO:0000256" key="8">
    <source>
        <dbReference type="ARBA" id="ARBA00023136"/>
    </source>
</evidence>
<keyword evidence="5" id="KW-0547">Nucleotide-binding</keyword>
<dbReference type="InterPro" id="IPR050095">
    <property type="entry name" value="ECF_ABC_transporter_ATP-bd"/>
</dbReference>
<dbReference type="GO" id="GO:0005524">
    <property type="term" value="F:ATP binding"/>
    <property type="evidence" value="ECO:0007669"/>
    <property type="project" value="UniProtKB-KW"/>
</dbReference>
<dbReference type="Proteomes" id="UP000476934">
    <property type="component" value="Unassembled WGS sequence"/>
</dbReference>
<organism evidence="10 11">
    <name type="scientific">Heyndrickxia ginsengihumi</name>
    <dbReference type="NCBI Taxonomy" id="363870"/>
    <lineage>
        <taxon>Bacteria</taxon>
        <taxon>Bacillati</taxon>
        <taxon>Bacillota</taxon>
        <taxon>Bacilli</taxon>
        <taxon>Bacillales</taxon>
        <taxon>Bacillaceae</taxon>
        <taxon>Heyndrickxia</taxon>
    </lineage>
</organism>
<evidence type="ECO:0000259" key="9">
    <source>
        <dbReference type="PROSITE" id="PS50893"/>
    </source>
</evidence>
<dbReference type="NCBIfam" id="TIGR04520">
    <property type="entry name" value="ECF_ATPase_1"/>
    <property type="match status" value="1"/>
</dbReference>
<dbReference type="RefSeq" id="WP_025729783.1">
    <property type="nucleotide sequence ID" value="NZ_JAAIWK010000023.1"/>
</dbReference>
<keyword evidence="4" id="KW-1003">Cell membrane</keyword>
<comment type="caution">
    <text evidence="10">The sequence shown here is derived from an EMBL/GenBank/DDBJ whole genome shotgun (WGS) entry which is preliminary data.</text>
</comment>
<proteinExistence type="inferred from homology"/>
<keyword evidence="8" id="KW-0472">Membrane</keyword>
<dbReference type="OrthoDB" id="9784332at2"/>
<dbReference type="SMART" id="SM00382">
    <property type="entry name" value="AAA"/>
    <property type="match status" value="1"/>
</dbReference>
<keyword evidence="6 10" id="KW-0067">ATP-binding</keyword>
<keyword evidence="3" id="KW-0813">Transport</keyword>
<name>A0A6M0P939_9BACI</name>
<dbReference type="InterPro" id="IPR017871">
    <property type="entry name" value="ABC_transporter-like_CS"/>
</dbReference>
<dbReference type="PANTHER" id="PTHR43553">
    <property type="entry name" value="HEAVY METAL TRANSPORTER"/>
    <property type="match status" value="1"/>
</dbReference>
<evidence type="ECO:0000313" key="10">
    <source>
        <dbReference type="EMBL" id="NEY20917.1"/>
    </source>
</evidence>
<dbReference type="GO" id="GO:0042626">
    <property type="term" value="F:ATPase-coupled transmembrane transporter activity"/>
    <property type="evidence" value="ECO:0007669"/>
    <property type="project" value="TreeGrafter"/>
</dbReference>
<comment type="similarity">
    <text evidence="2">Belongs to the ABC transporter superfamily.</text>
</comment>
<evidence type="ECO:0000256" key="6">
    <source>
        <dbReference type="ARBA" id="ARBA00022840"/>
    </source>
</evidence>
<dbReference type="InterPro" id="IPR003439">
    <property type="entry name" value="ABC_transporter-like_ATP-bd"/>
</dbReference>
<keyword evidence="11" id="KW-1185">Reference proteome</keyword>
<dbReference type="InterPro" id="IPR027417">
    <property type="entry name" value="P-loop_NTPase"/>
</dbReference>
<dbReference type="InterPro" id="IPR003593">
    <property type="entry name" value="AAA+_ATPase"/>
</dbReference>
<evidence type="ECO:0000256" key="7">
    <source>
        <dbReference type="ARBA" id="ARBA00022967"/>
    </source>
</evidence>
<evidence type="ECO:0000256" key="5">
    <source>
        <dbReference type="ARBA" id="ARBA00022741"/>
    </source>
</evidence>
<evidence type="ECO:0000256" key="3">
    <source>
        <dbReference type="ARBA" id="ARBA00022448"/>
    </source>
</evidence>
<dbReference type="PANTHER" id="PTHR43553:SF24">
    <property type="entry name" value="ENERGY-COUPLING FACTOR TRANSPORTER ATP-BINDING PROTEIN ECFA1"/>
    <property type="match status" value="1"/>
</dbReference>
<gene>
    <name evidence="10" type="ORF">G4D61_13240</name>
</gene>
<dbReference type="PROSITE" id="PS50893">
    <property type="entry name" value="ABC_TRANSPORTER_2"/>
    <property type="match status" value="1"/>
</dbReference>
<evidence type="ECO:0000256" key="1">
    <source>
        <dbReference type="ARBA" id="ARBA00004202"/>
    </source>
</evidence>
<keyword evidence="7" id="KW-1278">Translocase</keyword>
<dbReference type="NCBIfam" id="NF010156">
    <property type="entry name" value="PRK13635.1"/>
    <property type="match status" value="1"/>
</dbReference>
<dbReference type="InterPro" id="IPR030947">
    <property type="entry name" value="EcfA_1"/>
</dbReference>
<evidence type="ECO:0000256" key="2">
    <source>
        <dbReference type="ARBA" id="ARBA00005417"/>
    </source>
</evidence>
<dbReference type="Gene3D" id="3.40.50.300">
    <property type="entry name" value="P-loop containing nucleotide triphosphate hydrolases"/>
    <property type="match status" value="1"/>
</dbReference>